<keyword evidence="4 9" id="KW-0547">Nucleotide-binding</keyword>
<dbReference type="Pfam" id="PF13426">
    <property type="entry name" value="PAS_9"/>
    <property type="match status" value="2"/>
</dbReference>
<feature type="region of interest" description="Disordered" evidence="10">
    <location>
        <begin position="796"/>
        <end position="816"/>
    </location>
</feature>
<dbReference type="Pfam" id="PF00069">
    <property type="entry name" value="Pkinase"/>
    <property type="match status" value="1"/>
</dbReference>
<reference evidence="14 15" key="1">
    <citation type="submission" date="2025-05" db="UniProtKB">
        <authorList>
            <consortium name="RefSeq"/>
        </authorList>
    </citation>
    <scope>IDENTIFICATION</scope>
</reference>
<dbReference type="SMART" id="SM00091">
    <property type="entry name" value="PAS"/>
    <property type="match status" value="3"/>
</dbReference>
<feature type="compositionally biased region" description="Polar residues" evidence="10">
    <location>
        <begin position="801"/>
        <end position="811"/>
    </location>
</feature>
<evidence type="ECO:0000256" key="5">
    <source>
        <dbReference type="ARBA" id="ARBA00022777"/>
    </source>
</evidence>
<dbReference type="OrthoDB" id="10252171at2759"/>
<dbReference type="PROSITE" id="PS50011">
    <property type="entry name" value="PROTEIN_KINASE_DOM"/>
    <property type="match status" value="1"/>
</dbReference>
<dbReference type="RefSeq" id="XP_020642094.2">
    <property type="nucleotide sequence ID" value="XM_020786435.2"/>
</dbReference>
<dbReference type="Gene3D" id="1.10.510.10">
    <property type="entry name" value="Transferase(Phosphotransferase) domain 1"/>
    <property type="match status" value="1"/>
</dbReference>
<dbReference type="InterPro" id="IPR000719">
    <property type="entry name" value="Prot_kinase_dom"/>
</dbReference>
<evidence type="ECO:0000256" key="10">
    <source>
        <dbReference type="SAM" id="MobiDB-lite"/>
    </source>
</evidence>
<keyword evidence="6 9" id="KW-0067">ATP-binding</keyword>
<gene>
    <name evidence="14 15 16" type="primary">PASK</name>
</gene>
<evidence type="ECO:0000259" key="12">
    <source>
        <dbReference type="PROSITE" id="PS50112"/>
    </source>
</evidence>
<feature type="region of interest" description="Disordered" evidence="10">
    <location>
        <begin position="468"/>
        <end position="508"/>
    </location>
</feature>
<sequence length="1447" mass="159172">MTMAAKEWSPSKVALAGSSITVSLPGICEELSKSFPWINKKRKSGLSRLCKKKTSLSENGWNSYCLSSLAAQNICSSKLHNSWNHMESASFSCSICNASSCSLLNALALGEATQGLSSIVRNPNKAVFTVNVTTTEILVANDKACKLLGYSTEEVIGQKLSQMISKSNWDIMEALKEKNVDAEEHETVVPGTVVEVISCTNEKIPVSVWTRRLKNHCSHYCVVVLEPVERLSASVFFTSNGEITSCDPLFAHLHGYSSSEDVVGHYITDLIPSIQIPAPGKKIPKNLRIQRSVGRAREGTTFPLSLKLKVNFPVEDSIPVQNAPEPELGADASEHDVTSLPADCSFSATIWVFTTISGLITVQTDGKIYGINNTFSLMLFGYEKKELLGKNITFLIPGFYKYMDRTEGCSLQLQRSEGSSGVDAENVSSSGDFEGTQVDSCRTGEGTSLCTSEDVGFLGLQEQQELTRSHGTELHISQPESGRGLPSVLSSSPETPLSLNGEDAPNSDVPALVEVLPSGSLHEGTKNEIRTTKSTSFQPCETCSPKQFHSEPCVLESRIDQGSRNHGSSCCDQRQEKYDPLDIHSSGSPLDIVKPATTTKSDSAELHNRKDTQCKSGCSLSSLMSALPEPPVTLNGRPYASSSCMLAPEEVVPSECSHDRNSGDVKITKQYDAHFPKRFNSEPCVLQNRIKLQDRELAGTSWDLLQEENNDFLEKHDFDILHEIVKCQSAPIDLERASYVTADQTSVACILEDDLGHEANVTREAAHFSFGTPTLDEPVYSIASSSKQTCRVTGHLPHGNLRSSTRNSGFENTAPKKLTYDSPAFLSDKRSDSPVPAGSCMPCDSSAIGEGNVHHEMESLCCGLRDMALGISGEVVSATGPASGPTEVSLLKKEDTGPSPDQANSMSVNDHIEFLLKDNSPNLCQKGLLSAQHARHIGVDFSPCSASNFESAAEGTGDPLEIQSPTNIQFQEKFMYSEQKDMAQTTSTPVKLEATLPQAITLNSEILEGSYLGNCYHRDGSRLSILFEVKRVELHDPSALFCIWVMRDHFHSQKQAAAKTQLLLSSLASSSQTLGDVSALSLAELIKTTPLFENSRRAEELEKLKACEGEYGKKYDTLTLVGKGAFGFVWTAKSRKDQKEAVVKFIWKGRVLDYCWVEDPELGMVTQEIAILRKLQHPNIIKVLDIFENQQFFQLVMEKHGSGMDLFTFIDHEPDLDEPLASYIFRQLVSAVSYLHSRNILHRDIKDENIIIAEDFTIKLIDFGSAAYLEPGKLFYTFCGTIEYCSPEVLSGNPYLGPELEMWSLGITLYTIVFGENPFCELEETMEAVLRPPYSVSEDLMDLLTGLLQPFPEDRTTLETVVEDPWVTQHVNLAKYSWEEIFAKAERNNSKMCSTGCRHAGIWAVPSLENEQSFNDDFSNHELVNSQPARSTASVDQEPSTSLQSRD</sequence>
<evidence type="ECO:0000259" key="11">
    <source>
        <dbReference type="PROSITE" id="PS50011"/>
    </source>
</evidence>
<dbReference type="PANTHER" id="PTHR24346:SF51">
    <property type="entry name" value="PAS DOMAIN-CONTAINING SERINE_THREONINE-PROTEIN KINASE"/>
    <property type="match status" value="1"/>
</dbReference>
<dbReference type="GO" id="GO:0035556">
    <property type="term" value="P:intracellular signal transduction"/>
    <property type="evidence" value="ECO:0007669"/>
    <property type="project" value="TreeGrafter"/>
</dbReference>
<dbReference type="GO" id="GO:0005634">
    <property type="term" value="C:nucleus"/>
    <property type="evidence" value="ECO:0007669"/>
    <property type="project" value="UniProtKB-SubCell"/>
</dbReference>
<evidence type="ECO:0000256" key="1">
    <source>
        <dbReference type="ARBA" id="ARBA00012513"/>
    </source>
</evidence>
<dbReference type="RefSeq" id="XP_020642095.2">
    <property type="nucleotide sequence ID" value="XM_020786436.2"/>
</dbReference>
<dbReference type="EC" id="2.7.11.1" evidence="1"/>
<dbReference type="Gene3D" id="3.30.450.20">
    <property type="entry name" value="PAS domain"/>
    <property type="match status" value="1"/>
</dbReference>
<evidence type="ECO:0000256" key="3">
    <source>
        <dbReference type="ARBA" id="ARBA00022679"/>
    </source>
</evidence>
<feature type="compositionally biased region" description="Polar residues" evidence="10">
    <location>
        <begin position="426"/>
        <end position="440"/>
    </location>
</feature>
<name>A0A6J0T465_9SAUR</name>
<evidence type="ECO:0000313" key="16">
    <source>
        <dbReference type="RefSeq" id="XP_020642095.2"/>
    </source>
</evidence>
<feature type="domain" description="PAS" evidence="12">
    <location>
        <begin position="112"/>
        <end position="183"/>
    </location>
</feature>
<dbReference type="GO" id="GO:0005829">
    <property type="term" value="C:cytosol"/>
    <property type="evidence" value="ECO:0007669"/>
    <property type="project" value="TreeGrafter"/>
</dbReference>
<feature type="region of interest" description="Disordered" evidence="10">
    <location>
        <begin position="1418"/>
        <end position="1447"/>
    </location>
</feature>
<dbReference type="InterPro" id="IPR008271">
    <property type="entry name" value="Ser/Thr_kinase_AS"/>
</dbReference>
<dbReference type="NCBIfam" id="TIGR00229">
    <property type="entry name" value="sensory_box"/>
    <property type="match status" value="1"/>
</dbReference>
<dbReference type="CDD" id="cd00130">
    <property type="entry name" value="PAS"/>
    <property type="match status" value="2"/>
</dbReference>
<dbReference type="GeneID" id="110075308"/>
<evidence type="ECO:0000256" key="9">
    <source>
        <dbReference type="PROSITE-ProRule" id="PRU10141"/>
    </source>
</evidence>
<keyword evidence="13" id="KW-1185">Reference proteome</keyword>
<dbReference type="GO" id="GO:0004674">
    <property type="term" value="F:protein serine/threonine kinase activity"/>
    <property type="evidence" value="ECO:0007669"/>
    <property type="project" value="UniProtKB-KW"/>
</dbReference>
<dbReference type="PROSITE" id="PS50112">
    <property type="entry name" value="PAS"/>
    <property type="match status" value="1"/>
</dbReference>
<dbReference type="InterPro" id="IPR000014">
    <property type="entry name" value="PAS"/>
</dbReference>
<evidence type="ECO:0000256" key="8">
    <source>
        <dbReference type="ARBA" id="ARBA00048679"/>
    </source>
</evidence>
<evidence type="ECO:0000313" key="13">
    <source>
        <dbReference type="Proteomes" id="UP001652642"/>
    </source>
</evidence>
<dbReference type="GO" id="GO:0006355">
    <property type="term" value="P:regulation of DNA-templated transcription"/>
    <property type="evidence" value="ECO:0007669"/>
    <property type="project" value="InterPro"/>
</dbReference>
<dbReference type="PANTHER" id="PTHR24346">
    <property type="entry name" value="MAP/MICROTUBULE AFFINITY-REGULATING KINASE"/>
    <property type="match status" value="1"/>
</dbReference>
<keyword evidence="3" id="KW-0808">Transferase</keyword>
<dbReference type="GO" id="GO:0005524">
    <property type="term" value="F:ATP binding"/>
    <property type="evidence" value="ECO:0007669"/>
    <property type="project" value="UniProtKB-UniRule"/>
</dbReference>
<evidence type="ECO:0000256" key="6">
    <source>
        <dbReference type="ARBA" id="ARBA00022840"/>
    </source>
</evidence>
<dbReference type="PROSITE" id="PS00108">
    <property type="entry name" value="PROTEIN_KINASE_ST"/>
    <property type="match status" value="1"/>
</dbReference>
<evidence type="ECO:0000256" key="7">
    <source>
        <dbReference type="ARBA" id="ARBA00047899"/>
    </source>
</evidence>
<feature type="domain" description="Protein kinase" evidence="11">
    <location>
        <begin position="1115"/>
        <end position="1367"/>
    </location>
</feature>
<dbReference type="InterPro" id="IPR035965">
    <property type="entry name" value="PAS-like_dom_sf"/>
</dbReference>
<evidence type="ECO:0000313" key="14">
    <source>
        <dbReference type="RefSeq" id="XP_020642093.2"/>
    </source>
</evidence>
<dbReference type="SUPFAM" id="SSF56112">
    <property type="entry name" value="Protein kinase-like (PK-like)"/>
    <property type="match status" value="1"/>
</dbReference>
<proteinExistence type="predicted"/>
<dbReference type="Gene3D" id="3.30.200.20">
    <property type="entry name" value="Phosphorylase Kinase, domain 1"/>
    <property type="match status" value="1"/>
</dbReference>
<organism evidence="13 14">
    <name type="scientific">Pogona vitticeps</name>
    <name type="common">central bearded dragon</name>
    <dbReference type="NCBI Taxonomy" id="103695"/>
    <lineage>
        <taxon>Eukaryota</taxon>
        <taxon>Metazoa</taxon>
        <taxon>Chordata</taxon>
        <taxon>Craniata</taxon>
        <taxon>Vertebrata</taxon>
        <taxon>Euteleostomi</taxon>
        <taxon>Lepidosauria</taxon>
        <taxon>Squamata</taxon>
        <taxon>Bifurcata</taxon>
        <taxon>Unidentata</taxon>
        <taxon>Episquamata</taxon>
        <taxon>Toxicofera</taxon>
        <taxon>Iguania</taxon>
        <taxon>Acrodonta</taxon>
        <taxon>Agamidae</taxon>
        <taxon>Amphibolurinae</taxon>
        <taxon>Pogona</taxon>
    </lineage>
</organism>
<feature type="binding site" evidence="9">
    <location>
        <position position="1144"/>
    </location>
    <ligand>
        <name>ATP</name>
        <dbReference type="ChEBI" id="CHEBI:30616"/>
    </ligand>
</feature>
<dbReference type="InterPro" id="IPR011009">
    <property type="entry name" value="Kinase-like_dom_sf"/>
</dbReference>
<protein>
    <recommendedName>
        <fullName evidence="1">non-specific serine/threonine protein kinase</fullName>
        <ecNumber evidence="1">2.7.11.1</ecNumber>
    </recommendedName>
</protein>
<comment type="catalytic activity">
    <reaction evidence="7">
        <text>L-threonyl-[protein] + ATP = O-phospho-L-threonyl-[protein] + ADP + H(+)</text>
        <dbReference type="Rhea" id="RHEA:46608"/>
        <dbReference type="Rhea" id="RHEA-COMP:11060"/>
        <dbReference type="Rhea" id="RHEA-COMP:11605"/>
        <dbReference type="ChEBI" id="CHEBI:15378"/>
        <dbReference type="ChEBI" id="CHEBI:30013"/>
        <dbReference type="ChEBI" id="CHEBI:30616"/>
        <dbReference type="ChEBI" id="CHEBI:61977"/>
        <dbReference type="ChEBI" id="CHEBI:456216"/>
        <dbReference type="EC" id="2.7.11.1"/>
    </reaction>
</comment>
<accession>A0A6J0T465</accession>
<dbReference type="Proteomes" id="UP001652642">
    <property type="component" value="Chromosome 3"/>
</dbReference>
<evidence type="ECO:0000256" key="2">
    <source>
        <dbReference type="ARBA" id="ARBA00022527"/>
    </source>
</evidence>
<dbReference type="GO" id="GO:0008289">
    <property type="term" value="F:lipid binding"/>
    <property type="evidence" value="ECO:0007669"/>
    <property type="project" value="UniProtKB-KW"/>
</dbReference>
<dbReference type="GO" id="GO:0045719">
    <property type="term" value="P:negative regulation of glycogen biosynthetic process"/>
    <property type="evidence" value="ECO:0007669"/>
    <property type="project" value="TreeGrafter"/>
</dbReference>
<keyword evidence="2" id="KW-0723">Serine/threonine-protein kinase</keyword>
<dbReference type="Pfam" id="PF00989">
    <property type="entry name" value="PAS"/>
    <property type="match status" value="1"/>
</dbReference>
<dbReference type="CDD" id="cd14004">
    <property type="entry name" value="STKc_PASK"/>
    <property type="match status" value="1"/>
</dbReference>
<dbReference type="SUPFAM" id="SSF55785">
    <property type="entry name" value="PYP-like sensor domain (PAS domain)"/>
    <property type="match status" value="1"/>
</dbReference>
<evidence type="ECO:0000256" key="4">
    <source>
        <dbReference type="ARBA" id="ARBA00022741"/>
    </source>
</evidence>
<evidence type="ECO:0000313" key="15">
    <source>
        <dbReference type="RefSeq" id="XP_020642094.2"/>
    </source>
</evidence>
<dbReference type="InterPro" id="IPR013767">
    <property type="entry name" value="PAS_fold"/>
</dbReference>
<feature type="region of interest" description="Disordered" evidence="10">
    <location>
        <begin position="420"/>
        <end position="440"/>
    </location>
</feature>
<feature type="compositionally biased region" description="Polar residues" evidence="10">
    <location>
        <begin position="488"/>
        <end position="498"/>
    </location>
</feature>
<comment type="catalytic activity">
    <reaction evidence="8">
        <text>L-seryl-[protein] + ATP = O-phospho-L-seryl-[protein] + ADP + H(+)</text>
        <dbReference type="Rhea" id="RHEA:17989"/>
        <dbReference type="Rhea" id="RHEA-COMP:9863"/>
        <dbReference type="Rhea" id="RHEA-COMP:11604"/>
        <dbReference type="ChEBI" id="CHEBI:15378"/>
        <dbReference type="ChEBI" id="CHEBI:29999"/>
        <dbReference type="ChEBI" id="CHEBI:30616"/>
        <dbReference type="ChEBI" id="CHEBI:83421"/>
        <dbReference type="ChEBI" id="CHEBI:456216"/>
        <dbReference type="EC" id="2.7.11.1"/>
    </reaction>
</comment>
<dbReference type="CTD" id="23178"/>
<dbReference type="InterPro" id="IPR017441">
    <property type="entry name" value="Protein_kinase_ATP_BS"/>
</dbReference>
<keyword evidence="5 14" id="KW-0418">Kinase</keyword>
<dbReference type="RefSeq" id="XP_020642093.2">
    <property type="nucleotide sequence ID" value="XM_020786434.2"/>
</dbReference>
<dbReference type="PROSITE" id="PS00107">
    <property type="entry name" value="PROTEIN_KINASE_ATP"/>
    <property type="match status" value="1"/>
</dbReference>
<dbReference type="KEGG" id="pvt:110075308"/>
<dbReference type="SMART" id="SM00220">
    <property type="entry name" value="S_TKc"/>
    <property type="match status" value="1"/>
</dbReference>